<proteinExistence type="predicted"/>
<gene>
    <name evidence="3" type="ORF">EV199_5952</name>
</gene>
<evidence type="ECO:0000256" key="1">
    <source>
        <dbReference type="SAM" id="SignalP"/>
    </source>
</evidence>
<name>A0A4Q7MAI0_9BACT</name>
<evidence type="ECO:0000313" key="3">
    <source>
        <dbReference type="EMBL" id="RZS65195.1"/>
    </source>
</evidence>
<accession>A0A4Q7MAI0</accession>
<dbReference type="OrthoDB" id="877489at2"/>
<dbReference type="InterPro" id="IPR021255">
    <property type="entry name" value="DUF2807"/>
</dbReference>
<feature type="signal peptide" evidence="1">
    <location>
        <begin position="1"/>
        <end position="18"/>
    </location>
</feature>
<keyword evidence="4" id="KW-1185">Reference proteome</keyword>
<comment type="caution">
    <text evidence="3">The sequence shown here is derived from an EMBL/GenBank/DDBJ whole genome shotgun (WGS) entry which is preliminary data.</text>
</comment>
<dbReference type="Proteomes" id="UP000293874">
    <property type="component" value="Unassembled WGS sequence"/>
</dbReference>
<protein>
    <submittedName>
        <fullName evidence="3">Putative autotransporter adhesin-like protein</fullName>
    </submittedName>
</protein>
<keyword evidence="1" id="KW-0732">Signal</keyword>
<feature type="chain" id="PRO_5020416428" evidence="1">
    <location>
        <begin position="19"/>
        <end position="239"/>
    </location>
</feature>
<dbReference type="RefSeq" id="WP_130544423.1">
    <property type="nucleotide sequence ID" value="NZ_CP042431.1"/>
</dbReference>
<dbReference type="Pfam" id="PF10988">
    <property type="entry name" value="DUF2807"/>
    <property type="match status" value="1"/>
</dbReference>
<dbReference type="Gene3D" id="2.160.20.120">
    <property type="match status" value="1"/>
</dbReference>
<organism evidence="3 4">
    <name type="scientific">Pseudobacter ginsenosidimutans</name>
    <dbReference type="NCBI Taxonomy" id="661488"/>
    <lineage>
        <taxon>Bacteria</taxon>
        <taxon>Pseudomonadati</taxon>
        <taxon>Bacteroidota</taxon>
        <taxon>Chitinophagia</taxon>
        <taxon>Chitinophagales</taxon>
        <taxon>Chitinophagaceae</taxon>
        <taxon>Pseudobacter</taxon>
    </lineage>
</organism>
<evidence type="ECO:0000259" key="2">
    <source>
        <dbReference type="Pfam" id="PF10988"/>
    </source>
</evidence>
<evidence type="ECO:0000313" key="4">
    <source>
        <dbReference type="Proteomes" id="UP000293874"/>
    </source>
</evidence>
<feature type="domain" description="Putative auto-transporter adhesin head GIN" evidence="2">
    <location>
        <begin position="36"/>
        <end position="222"/>
    </location>
</feature>
<dbReference type="AlphaFoldDB" id="A0A4Q7MAI0"/>
<reference evidence="3 4" key="1">
    <citation type="submission" date="2019-02" db="EMBL/GenBank/DDBJ databases">
        <title>Genomic Encyclopedia of Type Strains, Phase IV (KMG-IV): sequencing the most valuable type-strain genomes for metagenomic binning, comparative biology and taxonomic classification.</title>
        <authorList>
            <person name="Goeker M."/>
        </authorList>
    </citation>
    <scope>NUCLEOTIDE SEQUENCE [LARGE SCALE GENOMIC DNA]</scope>
    <source>
        <strain evidence="3 4">DSM 18116</strain>
    </source>
</reference>
<dbReference type="EMBL" id="SGXA01000006">
    <property type="protein sequence ID" value="RZS65195.1"/>
    <property type="molecule type" value="Genomic_DNA"/>
</dbReference>
<sequence length="239" mass="24919">MKRIGLSLAALLFTVVLLGQKTFNDPNAEVRDIKGFKGVNVATGIQLYITQDANEAVAISAESAEARQRVKTIVQDGVLRIFFENTGLKFKFKYLKKQVKAYVSIATVEKLGVSSGAVMQVEGAIKSDKLELDVQSGGTFKGNVDAASLDVESSSGAVVKIAGTASRIAVDGSSGSDLSGYELITEKATVKVSSGASVKLTINKEVTAKASSGGELVYKGSAARSDVNTSSGGSVRNSK</sequence>